<reference evidence="2 3" key="1">
    <citation type="journal article" date="2016" name="Mol. Biol. Evol.">
        <title>Comparative Genomics of Early-Diverging Mushroom-Forming Fungi Provides Insights into the Origins of Lignocellulose Decay Capabilities.</title>
        <authorList>
            <person name="Nagy L.G."/>
            <person name="Riley R."/>
            <person name="Tritt A."/>
            <person name="Adam C."/>
            <person name="Daum C."/>
            <person name="Floudas D."/>
            <person name="Sun H."/>
            <person name="Yadav J.S."/>
            <person name="Pangilinan J."/>
            <person name="Larsson K.H."/>
            <person name="Matsuura K."/>
            <person name="Barry K."/>
            <person name="Labutti K."/>
            <person name="Kuo R."/>
            <person name="Ohm R.A."/>
            <person name="Bhattacharya S.S."/>
            <person name="Shirouzu T."/>
            <person name="Yoshinaga Y."/>
            <person name="Martin F.M."/>
            <person name="Grigoriev I.V."/>
            <person name="Hibbett D.S."/>
        </authorList>
    </citation>
    <scope>NUCLEOTIDE SEQUENCE [LARGE SCALE GENOMIC DNA]</scope>
    <source>
        <strain evidence="2 3">L-15889</strain>
    </source>
</reference>
<sequence length="112" mass="12508">MRGARRSIRRCGHAPLLVVSSLEILLHGLCEDTSLSLCAAPTARDRRMFGHQLAPRCLLLVHHSLCAPSDGRYLIVPCLHGLSLYRIRSCRLHCVCSYMHRQNTFPASVTGE</sequence>
<accession>A0A165PSQ3</accession>
<evidence type="ECO:0000313" key="3">
    <source>
        <dbReference type="Proteomes" id="UP000076727"/>
    </source>
</evidence>
<gene>
    <name evidence="2" type="ORF">DAEQUDRAFT_322696</name>
</gene>
<evidence type="ECO:0000313" key="2">
    <source>
        <dbReference type="EMBL" id="KZT68585.1"/>
    </source>
</evidence>
<keyword evidence="3" id="KW-1185">Reference proteome</keyword>
<dbReference type="Proteomes" id="UP000076727">
    <property type="component" value="Unassembled WGS sequence"/>
</dbReference>
<dbReference type="EMBL" id="KV429065">
    <property type="protein sequence ID" value="KZT68585.1"/>
    <property type="molecule type" value="Genomic_DNA"/>
</dbReference>
<proteinExistence type="predicted"/>
<evidence type="ECO:0000256" key="1">
    <source>
        <dbReference type="SAM" id="SignalP"/>
    </source>
</evidence>
<evidence type="ECO:0008006" key="4">
    <source>
        <dbReference type="Google" id="ProtNLM"/>
    </source>
</evidence>
<keyword evidence="1" id="KW-0732">Signal</keyword>
<dbReference type="AlphaFoldDB" id="A0A165PSQ3"/>
<feature type="chain" id="PRO_5007864418" description="Secreted protein" evidence="1">
    <location>
        <begin position="31"/>
        <end position="112"/>
    </location>
</feature>
<protein>
    <recommendedName>
        <fullName evidence="4">Secreted protein</fullName>
    </recommendedName>
</protein>
<name>A0A165PSQ3_9APHY</name>
<organism evidence="2 3">
    <name type="scientific">Daedalea quercina L-15889</name>
    <dbReference type="NCBI Taxonomy" id="1314783"/>
    <lineage>
        <taxon>Eukaryota</taxon>
        <taxon>Fungi</taxon>
        <taxon>Dikarya</taxon>
        <taxon>Basidiomycota</taxon>
        <taxon>Agaricomycotina</taxon>
        <taxon>Agaricomycetes</taxon>
        <taxon>Polyporales</taxon>
        <taxon>Fomitopsis</taxon>
    </lineage>
</organism>
<feature type="signal peptide" evidence="1">
    <location>
        <begin position="1"/>
        <end position="30"/>
    </location>
</feature>